<proteinExistence type="inferred from homology"/>
<sequence>ISSCLEEDDMLGIEPLKLHFPFALNKQMSCEIQLTNETDSYIAFNVQNMSPKSYNTQPQKDIMPPRSKCNIEITLQAQGNVPIDMQRANEFVVWSTKVNDGIAFEDITKSMFIKETVNVVDEVNLDVVFDVSGPQEASDKISEGNALTDRANESTVWTKVMIDGLAIEDITTNKLIKEADTMVDEV</sequence>
<dbReference type="Gene3D" id="2.60.40.10">
    <property type="entry name" value="Immunoglobulins"/>
    <property type="match status" value="1"/>
</dbReference>
<dbReference type="InterPro" id="IPR016763">
    <property type="entry name" value="VAP"/>
</dbReference>
<reference evidence="8" key="1">
    <citation type="journal article" date="2014" name="Science">
        <title>Ancient hybridizations among the ancestral genomes of bread wheat.</title>
        <authorList>
            <consortium name="International Wheat Genome Sequencing Consortium,"/>
            <person name="Marcussen T."/>
            <person name="Sandve S.R."/>
            <person name="Heier L."/>
            <person name="Spannagl M."/>
            <person name="Pfeifer M."/>
            <person name="Jakobsen K.S."/>
            <person name="Wulff B.B."/>
            <person name="Steuernagel B."/>
            <person name="Mayer K.F."/>
            <person name="Olsen O.A."/>
        </authorList>
    </citation>
    <scope>NUCLEOTIDE SEQUENCE [LARGE SCALE GENOMIC DNA]</scope>
    <source>
        <strain evidence="8">cv. AL8/78</strain>
    </source>
</reference>
<dbReference type="PANTHER" id="PTHR10809">
    <property type="entry name" value="VESICLE-ASSOCIATED MEMBRANE PROTEIN-ASSOCIATED PROTEIN"/>
    <property type="match status" value="1"/>
</dbReference>
<feature type="domain" description="MSP" evidence="6">
    <location>
        <begin position="10"/>
        <end position="130"/>
    </location>
</feature>
<keyword evidence="8" id="KW-1185">Reference proteome</keyword>
<dbReference type="Gramene" id="AET7Gv21302800.5">
    <property type="protein sequence ID" value="AET7Gv21302800.5"/>
    <property type="gene ID" value="AET7Gv21302800"/>
</dbReference>
<dbReference type="InterPro" id="IPR013783">
    <property type="entry name" value="Ig-like_fold"/>
</dbReference>
<dbReference type="PANTHER" id="PTHR10809:SF6">
    <property type="entry name" value="AT11025P-RELATED"/>
    <property type="match status" value="1"/>
</dbReference>
<dbReference type="GO" id="GO:0005886">
    <property type="term" value="C:plasma membrane"/>
    <property type="evidence" value="ECO:0007669"/>
    <property type="project" value="TreeGrafter"/>
</dbReference>
<dbReference type="EnsemblPlants" id="AET7Gv21302800.5">
    <property type="protein sequence ID" value="AET7Gv21302800.5"/>
    <property type="gene ID" value="AET7Gv21302800"/>
</dbReference>
<protein>
    <recommendedName>
        <fullName evidence="6">MSP domain-containing protein</fullName>
    </recommendedName>
</protein>
<evidence type="ECO:0000256" key="1">
    <source>
        <dbReference type="ARBA" id="ARBA00004211"/>
    </source>
</evidence>
<dbReference type="SUPFAM" id="SSF49354">
    <property type="entry name" value="PapD-like"/>
    <property type="match status" value="1"/>
</dbReference>
<comment type="subcellular location">
    <subcellularLocation>
        <location evidence="1">Membrane</location>
        <topology evidence="1">Single-pass type IV membrane protein</topology>
    </subcellularLocation>
</comment>
<evidence type="ECO:0000259" key="6">
    <source>
        <dbReference type="PROSITE" id="PS50202"/>
    </source>
</evidence>
<dbReference type="AlphaFoldDB" id="A0A453T9L2"/>
<reference evidence="7" key="3">
    <citation type="journal article" date="2017" name="Nature">
        <title>Genome sequence of the progenitor of the wheat D genome Aegilops tauschii.</title>
        <authorList>
            <person name="Luo M.C."/>
            <person name="Gu Y.Q."/>
            <person name="Puiu D."/>
            <person name="Wang H."/>
            <person name="Twardziok S.O."/>
            <person name="Deal K.R."/>
            <person name="Huo N."/>
            <person name="Zhu T."/>
            <person name="Wang L."/>
            <person name="Wang Y."/>
            <person name="McGuire P.E."/>
            <person name="Liu S."/>
            <person name="Long H."/>
            <person name="Ramasamy R.K."/>
            <person name="Rodriguez J.C."/>
            <person name="Van S.L."/>
            <person name="Yuan L."/>
            <person name="Wang Z."/>
            <person name="Xia Z."/>
            <person name="Xiao L."/>
            <person name="Anderson O.D."/>
            <person name="Ouyang S."/>
            <person name="Liang Y."/>
            <person name="Zimin A.V."/>
            <person name="Pertea G."/>
            <person name="Qi P."/>
            <person name="Bennetzen J.L."/>
            <person name="Dai X."/>
            <person name="Dawson M.W."/>
            <person name="Muller H.G."/>
            <person name="Kugler K."/>
            <person name="Rivarola-Duarte L."/>
            <person name="Spannagl M."/>
            <person name="Mayer K.F.X."/>
            <person name="Lu F.H."/>
            <person name="Bevan M.W."/>
            <person name="Leroy P."/>
            <person name="Li P."/>
            <person name="You F.M."/>
            <person name="Sun Q."/>
            <person name="Liu Z."/>
            <person name="Lyons E."/>
            <person name="Wicker T."/>
            <person name="Salzberg S.L."/>
            <person name="Devos K.M."/>
            <person name="Dvorak J."/>
        </authorList>
    </citation>
    <scope>NUCLEOTIDE SEQUENCE [LARGE SCALE GENOMIC DNA]</scope>
    <source>
        <strain evidence="7">cv. AL8/78</strain>
    </source>
</reference>
<dbReference type="GO" id="GO:0090158">
    <property type="term" value="P:endoplasmic reticulum membrane organization"/>
    <property type="evidence" value="ECO:0007669"/>
    <property type="project" value="TreeGrafter"/>
</dbReference>
<reference evidence="7" key="4">
    <citation type="submission" date="2019-03" db="UniProtKB">
        <authorList>
            <consortium name="EnsemblPlants"/>
        </authorList>
    </citation>
    <scope>IDENTIFICATION</scope>
</reference>
<evidence type="ECO:0000256" key="5">
    <source>
        <dbReference type="ARBA" id="ARBA00023136"/>
    </source>
</evidence>
<name>A0A453T9L2_AEGTS</name>
<evidence type="ECO:0000256" key="4">
    <source>
        <dbReference type="ARBA" id="ARBA00022989"/>
    </source>
</evidence>
<evidence type="ECO:0000313" key="8">
    <source>
        <dbReference type="Proteomes" id="UP000015105"/>
    </source>
</evidence>
<dbReference type="PROSITE" id="PS50202">
    <property type="entry name" value="MSP"/>
    <property type="match status" value="1"/>
</dbReference>
<keyword evidence="4" id="KW-1133">Transmembrane helix</keyword>
<dbReference type="GO" id="GO:0061817">
    <property type="term" value="P:endoplasmic reticulum-plasma membrane tethering"/>
    <property type="evidence" value="ECO:0007669"/>
    <property type="project" value="TreeGrafter"/>
</dbReference>
<keyword evidence="5" id="KW-0472">Membrane</keyword>
<keyword evidence="3" id="KW-0812">Transmembrane</keyword>
<dbReference type="GO" id="GO:0005789">
    <property type="term" value="C:endoplasmic reticulum membrane"/>
    <property type="evidence" value="ECO:0007669"/>
    <property type="project" value="InterPro"/>
</dbReference>
<evidence type="ECO:0000256" key="2">
    <source>
        <dbReference type="ARBA" id="ARBA00008932"/>
    </source>
</evidence>
<dbReference type="InterPro" id="IPR008962">
    <property type="entry name" value="PapD-like_sf"/>
</dbReference>
<reference evidence="8" key="2">
    <citation type="journal article" date="2017" name="Nat. Plants">
        <title>The Aegilops tauschii genome reveals multiple impacts of transposons.</title>
        <authorList>
            <person name="Zhao G."/>
            <person name="Zou C."/>
            <person name="Li K."/>
            <person name="Wang K."/>
            <person name="Li T."/>
            <person name="Gao L."/>
            <person name="Zhang X."/>
            <person name="Wang H."/>
            <person name="Yang Z."/>
            <person name="Liu X."/>
            <person name="Jiang W."/>
            <person name="Mao L."/>
            <person name="Kong X."/>
            <person name="Jiao Y."/>
            <person name="Jia J."/>
        </authorList>
    </citation>
    <scope>NUCLEOTIDE SEQUENCE [LARGE SCALE GENOMIC DNA]</scope>
    <source>
        <strain evidence="8">cv. AL8/78</strain>
    </source>
</reference>
<dbReference type="Pfam" id="PF00635">
    <property type="entry name" value="Motile_Sperm"/>
    <property type="match status" value="1"/>
</dbReference>
<reference evidence="7" key="5">
    <citation type="journal article" date="2021" name="G3 (Bethesda)">
        <title>Aegilops tauschii genome assembly Aet v5.0 features greater sequence contiguity and improved annotation.</title>
        <authorList>
            <person name="Wang L."/>
            <person name="Zhu T."/>
            <person name="Rodriguez J.C."/>
            <person name="Deal K.R."/>
            <person name="Dubcovsky J."/>
            <person name="McGuire P.E."/>
            <person name="Lux T."/>
            <person name="Spannagl M."/>
            <person name="Mayer K.F.X."/>
            <person name="Baldrich P."/>
            <person name="Meyers B.C."/>
            <person name="Huo N."/>
            <person name="Gu Y.Q."/>
            <person name="Zhou H."/>
            <person name="Devos K.M."/>
            <person name="Bennetzen J.L."/>
            <person name="Unver T."/>
            <person name="Budak H."/>
            <person name="Gulick P.J."/>
            <person name="Galiba G."/>
            <person name="Kalapos B."/>
            <person name="Nelson D.R."/>
            <person name="Li P."/>
            <person name="You F.M."/>
            <person name="Luo M.C."/>
            <person name="Dvorak J."/>
        </authorList>
    </citation>
    <scope>NUCLEOTIDE SEQUENCE [LARGE SCALE GENOMIC DNA]</scope>
    <source>
        <strain evidence="7">cv. AL8/78</strain>
    </source>
</reference>
<evidence type="ECO:0000313" key="7">
    <source>
        <dbReference type="EnsemblPlants" id="AET7Gv21302800.5"/>
    </source>
</evidence>
<organism evidence="7 8">
    <name type="scientific">Aegilops tauschii subsp. strangulata</name>
    <name type="common">Goatgrass</name>
    <dbReference type="NCBI Taxonomy" id="200361"/>
    <lineage>
        <taxon>Eukaryota</taxon>
        <taxon>Viridiplantae</taxon>
        <taxon>Streptophyta</taxon>
        <taxon>Embryophyta</taxon>
        <taxon>Tracheophyta</taxon>
        <taxon>Spermatophyta</taxon>
        <taxon>Magnoliopsida</taxon>
        <taxon>Liliopsida</taxon>
        <taxon>Poales</taxon>
        <taxon>Poaceae</taxon>
        <taxon>BOP clade</taxon>
        <taxon>Pooideae</taxon>
        <taxon>Triticodae</taxon>
        <taxon>Triticeae</taxon>
        <taxon>Triticinae</taxon>
        <taxon>Aegilops</taxon>
    </lineage>
</organism>
<accession>A0A453T9L2</accession>
<comment type="similarity">
    <text evidence="2">Belongs to the VAMP-associated protein (VAP) (TC 9.B.17) family.</text>
</comment>
<evidence type="ECO:0000256" key="3">
    <source>
        <dbReference type="ARBA" id="ARBA00022692"/>
    </source>
</evidence>
<dbReference type="Proteomes" id="UP000015105">
    <property type="component" value="Chromosome 7D"/>
</dbReference>
<dbReference type="InterPro" id="IPR000535">
    <property type="entry name" value="MSP_dom"/>
</dbReference>